<dbReference type="Proteomes" id="UP000195305">
    <property type="component" value="Unassembled WGS sequence"/>
</dbReference>
<evidence type="ECO:0000313" key="2">
    <source>
        <dbReference type="Proteomes" id="UP000195305"/>
    </source>
</evidence>
<proteinExistence type="predicted"/>
<dbReference type="InterPro" id="IPR023204">
    <property type="entry name" value="SP1917_dom_sf"/>
</dbReference>
<keyword evidence="2" id="KW-1185">Reference proteome</keyword>
<dbReference type="Pfam" id="PF09966">
    <property type="entry name" value="DUF2200"/>
    <property type="match status" value="1"/>
</dbReference>
<name>A0A1Y4SYA4_9FIRM</name>
<dbReference type="InterPro" id="IPR014580">
    <property type="entry name" value="UCP033199"/>
</dbReference>
<accession>A0A1Y4SYA4</accession>
<dbReference type="EMBL" id="NFLJ01000012">
    <property type="protein sequence ID" value="OUQ34916.1"/>
    <property type="molecule type" value="Genomic_DNA"/>
</dbReference>
<protein>
    <recommendedName>
        <fullName evidence="3">DUF2200 domain-containing protein</fullName>
    </recommendedName>
</protein>
<dbReference type="PIRSF" id="PIRSF033199">
    <property type="entry name" value="UCP033199"/>
    <property type="match status" value="1"/>
</dbReference>
<organism evidence="1 2">
    <name type="scientific">Massilimicrobiota timonensis</name>
    <dbReference type="NCBI Taxonomy" id="1776392"/>
    <lineage>
        <taxon>Bacteria</taxon>
        <taxon>Bacillati</taxon>
        <taxon>Bacillota</taxon>
        <taxon>Erysipelotrichia</taxon>
        <taxon>Erysipelotrichales</taxon>
        <taxon>Erysipelotrichaceae</taxon>
        <taxon>Massilimicrobiota</taxon>
    </lineage>
</organism>
<comment type="caution">
    <text evidence="1">The sequence shown here is derived from an EMBL/GenBank/DDBJ whole genome shotgun (WGS) entry which is preliminary data.</text>
</comment>
<sequence>MMSQKVFQMPYSKIYPLLLQKALKKGRTQEEVDTVIQWLTGYTFDNIHHMLETDINYQQFFENAPALNERRFLIKGSICGVKLEMIEDPLMQNIRFLDKLIDELARGKSLDKILR</sequence>
<evidence type="ECO:0008006" key="3">
    <source>
        <dbReference type="Google" id="ProtNLM"/>
    </source>
</evidence>
<dbReference type="Gene3D" id="1.10.8.290">
    <property type="entry name" value="uncharacterized protein sp1917 domain"/>
    <property type="match status" value="1"/>
</dbReference>
<gene>
    <name evidence="1" type="ORF">B5E75_05420</name>
</gene>
<reference evidence="1 2" key="1">
    <citation type="journal article" date="2018" name="BMC Genomics">
        <title>Whole genome sequencing and function prediction of 133 gut anaerobes isolated from chicken caecum in pure cultures.</title>
        <authorList>
            <person name="Medvecky M."/>
            <person name="Cejkova D."/>
            <person name="Polansky O."/>
            <person name="Karasova D."/>
            <person name="Kubasova T."/>
            <person name="Cizek A."/>
            <person name="Rychlik I."/>
        </authorList>
    </citation>
    <scope>NUCLEOTIDE SEQUENCE [LARGE SCALE GENOMIC DNA]</scope>
    <source>
        <strain evidence="1 2">An13</strain>
    </source>
</reference>
<dbReference type="OrthoDB" id="3192540at2"/>
<evidence type="ECO:0000313" key="1">
    <source>
        <dbReference type="EMBL" id="OUQ34916.1"/>
    </source>
</evidence>
<dbReference type="AlphaFoldDB" id="A0A1Y4SYA4"/>